<evidence type="ECO:0000313" key="3">
    <source>
        <dbReference type="Proteomes" id="UP001055439"/>
    </source>
</evidence>
<keyword evidence="3" id="KW-1185">Reference proteome</keyword>
<organism evidence="2 3">
    <name type="scientific">Musa troglodytarum</name>
    <name type="common">fe'i banana</name>
    <dbReference type="NCBI Taxonomy" id="320322"/>
    <lineage>
        <taxon>Eukaryota</taxon>
        <taxon>Viridiplantae</taxon>
        <taxon>Streptophyta</taxon>
        <taxon>Embryophyta</taxon>
        <taxon>Tracheophyta</taxon>
        <taxon>Spermatophyta</taxon>
        <taxon>Magnoliopsida</taxon>
        <taxon>Liliopsida</taxon>
        <taxon>Zingiberales</taxon>
        <taxon>Musaceae</taxon>
        <taxon>Musa</taxon>
    </lineage>
</organism>
<feature type="region of interest" description="Disordered" evidence="1">
    <location>
        <begin position="1"/>
        <end position="63"/>
    </location>
</feature>
<dbReference type="AlphaFoldDB" id="A0A9E7FPQ0"/>
<proteinExistence type="predicted"/>
<evidence type="ECO:0000256" key="1">
    <source>
        <dbReference type="SAM" id="MobiDB-lite"/>
    </source>
</evidence>
<feature type="compositionally biased region" description="Basic and acidic residues" evidence="1">
    <location>
        <begin position="10"/>
        <end position="22"/>
    </location>
</feature>
<evidence type="ECO:0000313" key="2">
    <source>
        <dbReference type="EMBL" id="URD98076.1"/>
    </source>
</evidence>
<feature type="compositionally biased region" description="Pro residues" evidence="1">
    <location>
        <begin position="51"/>
        <end position="63"/>
    </location>
</feature>
<name>A0A9E7FPQ0_9LILI</name>
<protein>
    <submittedName>
        <fullName evidence="2">Uncharacterized protein</fullName>
    </submittedName>
</protein>
<reference evidence="2" key="1">
    <citation type="submission" date="2022-05" db="EMBL/GenBank/DDBJ databases">
        <title>The Musa troglodytarum L. genome provides insights into the mechanism of non-climacteric behaviour and enrichment of carotenoids.</title>
        <authorList>
            <person name="Wang J."/>
        </authorList>
    </citation>
    <scope>NUCLEOTIDE SEQUENCE</scope>
    <source>
        <tissue evidence="2">Leaf</tissue>
    </source>
</reference>
<gene>
    <name evidence="2" type="ORF">MUK42_36938</name>
</gene>
<dbReference type="EMBL" id="CP097506">
    <property type="protein sequence ID" value="URD98076.1"/>
    <property type="molecule type" value="Genomic_DNA"/>
</dbReference>
<accession>A0A9E7FPQ0</accession>
<sequence length="63" mass="6290">MANGSGGGDGDARDFGTKKDAVRAFSRSGSSDLEPPFGPPSSQTLTLKPSSSPPATVPSPPSE</sequence>
<dbReference type="Proteomes" id="UP001055439">
    <property type="component" value="Chromosome 4"/>
</dbReference>